<evidence type="ECO:0000313" key="6">
    <source>
        <dbReference type="Proteomes" id="UP000014760"/>
    </source>
</evidence>
<evidence type="ECO:0000313" key="5">
    <source>
        <dbReference type="EnsemblMetazoa" id="CapteP227924"/>
    </source>
</evidence>
<reference evidence="5" key="3">
    <citation type="submission" date="2015-06" db="UniProtKB">
        <authorList>
            <consortium name="EnsemblMetazoa"/>
        </authorList>
    </citation>
    <scope>IDENTIFICATION</scope>
</reference>
<reference evidence="6" key="1">
    <citation type="submission" date="2012-12" db="EMBL/GenBank/DDBJ databases">
        <authorList>
            <person name="Hellsten U."/>
            <person name="Grimwood J."/>
            <person name="Chapman J.A."/>
            <person name="Shapiro H."/>
            <person name="Aerts A."/>
            <person name="Otillar R.P."/>
            <person name="Terry A.Y."/>
            <person name="Boore J.L."/>
            <person name="Simakov O."/>
            <person name="Marletaz F."/>
            <person name="Cho S.-J."/>
            <person name="Edsinger-Gonzales E."/>
            <person name="Havlak P."/>
            <person name="Kuo D.-H."/>
            <person name="Larsson T."/>
            <person name="Lv J."/>
            <person name="Arendt D."/>
            <person name="Savage R."/>
            <person name="Osoegawa K."/>
            <person name="de Jong P."/>
            <person name="Lindberg D.R."/>
            <person name="Seaver E.C."/>
            <person name="Weisblat D.A."/>
            <person name="Putnam N.H."/>
            <person name="Grigoriev I.V."/>
            <person name="Rokhsar D.S."/>
        </authorList>
    </citation>
    <scope>NUCLEOTIDE SEQUENCE</scope>
    <source>
        <strain evidence="6">I ESC-2004</strain>
    </source>
</reference>
<reference evidence="4 6" key="2">
    <citation type="journal article" date="2013" name="Nature">
        <title>Insights into bilaterian evolution from three spiralian genomes.</title>
        <authorList>
            <person name="Simakov O."/>
            <person name="Marletaz F."/>
            <person name="Cho S.J."/>
            <person name="Edsinger-Gonzales E."/>
            <person name="Havlak P."/>
            <person name="Hellsten U."/>
            <person name="Kuo D.H."/>
            <person name="Larsson T."/>
            <person name="Lv J."/>
            <person name="Arendt D."/>
            <person name="Savage R."/>
            <person name="Osoegawa K."/>
            <person name="de Jong P."/>
            <person name="Grimwood J."/>
            <person name="Chapman J.A."/>
            <person name="Shapiro H."/>
            <person name="Aerts A."/>
            <person name="Otillar R.P."/>
            <person name="Terry A.Y."/>
            <person name="Boore J.L."/>
            <person name="Grigoriev I.V."/>
            <person name="Lindberg D.R."/>
            <person name="Seaver E.C."/>
            <person name="Weisblat D.A."/>
            <person name="Putnam N.H."/>
            <person name="Rokhsar D.S."/>
        </authorList>
    </citation>
    <scope>NUCLEOTIDE SEQUENCE</scope>
    <source>
        <strain evidence="4 6">I ESC-2004</strain>
    </source>
</reference>
<sequence length="698" mass="78628">MHNSDAEVFVLNDMTSLRMRVKIAMMETLFIPLLLFALPGLLCQDYCRFPQYMWGRQAGSLNGTWITRTLYSDNLKRASSYQEIVVKRTVIETWSCASNGSSSPCETKELVENMQCLTEEAGGKLRVQIRRDTETWFACIKFWERQEGIVQVEKSVPAAINVDTLCFDKALVRNPWPWMIPSKQSWNYLPFEGGYNFRAFVDGQKKMCRHQWRPSRMESECIRGEGLRFSFPESSCSFFPGSVENIQLYSRGSWEEQGQVFLLLGEAASLPRYTLVYPRDLPNLIETEATLYLHAVTPLSDDFESPDIASLKAVHLQLSKTIDSEVCYDEGPECESFARKGWCTSESWHKYASFCKKSCGLCGFVPSMVSECEFPEAHRGEWLMVASDAIERVAIGAGNIAFSSLGSFICKSKHWSRDLFKMMSVYKNGCRPKFTCLQFRRSGRALLYRMSQSNAMDRSFGLCAFVDDPSPLKDRIRSADYKVLLPKEHAHEGCGLSGWLHVNITYPDGTKCEGSISDWNTKQCTAASELTLENWNCRKDPEKKFTCIVSVDMSADTKVVITQDANKRDSSRRCWLVTTRYNKGRWGTPWLSGYFLDHSQCGANKDFGKVNSGSSEMAVHSVRGNLNRVCENGGSWVRPETSSVGARSTRPFAPTHPSHTPGSNVMAGAVRGDKNAEPKYVASLILIATLCVSSVCAR</sequence>
<dbReference type="Gene3D" id="1.10.10.1940">
    <property type="match status" value="1"/>
</dbReference>
<accession>R7TKQ2</accession>
<dbReference type="Proteomes" id="UP000014760">
    <property type="component" value="Unassembled WGS sequence"/>
</dbReference>
<proteinExistence type="predicted"/>
<dbReference type="EMBL" id="KB309474">
    <property type="protein sequence ID" value="ELT94274.1"/>
    <property type="molecule type" value="Genomic_DNA"/>
</dbReference>
<organism evidence="4">
    <name type="scientific">Capitella teleta</name>
    <name type="common">Polychaete worm</name>
    <dbReference type="NCBI Taxonomy" id="283909"/>
    <lineage>
        <taxon>Eukaryota</taxon>
        <taxon>Metazoa</taxon>
        <taxon>Spiralia</taxon>
        <taxon>Lophotrochozoa</taxon>
        <taxon>Annelida</taxon>
        <taxon>Polychaeta</taxon>
        <taxon>Sedentaria</taxon>
        <taxon>Scolecida</taxon>
        <taxon>Capitellidae</taxon>
        <taxon>Capitella</taxon>
    </lineage>
</organism>
<feature type="domain" description="ShKT" evidence="3">
    <location>
        <begin position="327"/>
        <end position="362"/>
    </location>
</feature>
<dbReference type="HOGENOM" id="CLU_394965_0_0_1"/>
<evidence type="ECO:0000313" key="4">
    <source>
        <dbReference type="EMBL" id="ELT94274.1"/>
    </source>
</evidence>
<dbReference type="EMBL" id="AMQN01012361">
    <property type="status" value="NOT_ANNOTATED_CDS"/>
    <property type="molecule type" value="Genomic_DNA"/>
</dbReference>
<evidence type="ECO:0000259" key="3">
    <source>
        <dbReference type="PROSITE" id="PS51670"/>
    </source>
</evidence>
<dbReference type="Pfam" id="PF01549">
    <property type="entry name" value="ShK"/>
    <property type="match status" value="1"/>
</dbReference>
<keyword evidence="6" id="KW-1185">Reference proteome</keyword>
<dbReference type="AlphaFoldDB" id="R7TKQ2"/>
<dbReference type="OrthoDB" id="5947018at2759"/>
<feature type="region of interest" description="Disordered" evidence="2">
    <location>
        <begin position="640"/>
        <end position="664"/>
    </location>
</feature>
<dbReference type="OMA" id="YESTHAK"/>
<gene>
    <name evidence="4" type="ORF">CAPTEDRAFT_227924</name>
</gene>
<evidence type="ECO:0000256" key="2">
    <source>
        <dbReference type="SAM" id="MobiDB-lite"/>
    </source>
</evidence>
<dbReference type="InterPro" id="IPR003582">
    <property type="entry name" value="ShKT_dom"/>
</dbReference>
<dbReference type="EnsemblMetazoa" id="CapteT227924">
    <property type="protein sequence ID" value="CapteP227924"/>
    <property type="gene ID" value="CapteG227924"/>
</dbReference>
<name>R7TKQ2_CAPTE</name>
<comment type="caution">
    <text evidence="1">Lacks conserved residue(s) required for the propagation of feature annotation.</text>
</comment>
<dbReference type="PROSITE" id="PS51670">
    <property type="entry name" value="SHKT"/>
    <property type="match status" value="1"/>
</dbReference>
<protein>
    <recommendedName>
        <fullName evidence="3">ShKT domain-containing protein</fullName>
    </recommendedName>
</protein>
<evidence type="ECO:0000256" key="1">
    <source>
        <dbReference type="PROSITE-ProRule" id="PRU01005"/>
    </source>
</evidence>
<dbReference type="SMART" id="SM00254">
    <property type="entry name" value="ShKT"/>
    <property type="match status" value="1"/>
</dbReference>